<accession>A0A9N9TRX4</accession>
<gene>
    <name evidence="10" type="ORF">PHYEVI_LOCUS7509</name>
</gene>
<evidence type="ECO:0000256" key="4">
    <source>
        <dbReference type="ARBA" id="ARBA00022771"/>
    </source>
</evidence>
<dbReference type="GO" id="GO:0000981">
    <property type="term" value="F:DNA-binding transcription factor activity, RNA polymerase II-specific"/>
    <property type="evidence" value="ECO:0007669"/>
    <property type="project" value="TreeGrafter"/>
</dbReference>
<dbReference type="AlphaFoldDB" id="A0A9N9TRX4"/>
<name>A0A9N9TRX4_PHYSR</name>
<feature type="compositionally biased region" description="Gly residues" evidence="8">
    <location>
        <begin position="228"/>
        <end position="237"/>
    </location>
</feature>
<proteinExistence type="predicted"/>
<dbReference type="GO" id="GO:0009913">
    <property type="term" value="P:epidermal cell differentiation"/>
    <property type="evidence" value="ECO:0007669"/>
    <property type="project" value="TreeGrafter"/>
</dbReference>
<dbReference type="Gene3D" id="3.30.160.60">
    <property type="entry name" value="Classic Zinc Finger"/>
    <property type="match status" value="3"/>
</dbReference>
<feature type="domain" description="C2H2-type" evidence="9">
    <location>
        <begin position="652"/>
        <end position="679"/>
    </location>
</feature>
<keyword evidence="5" id="KW-0862">Zinc</keyword>
<keyword evidence="3" id="KW-0677">Repeat</keyword>
<feature type="compositionally biased region" description="Polar residues" evidence="8">
    <location>
        <begin position="515"/>
        <end position="538"/>
    </location>
</feature>
<evidence type="ECO:0000256" key="7">
    <source>
        <dbReference type="PROSITE-ProRule" id="PRU00042"/>
    </source>
</evidence>
<dbReference type="PANTHER" id="PTHR10032">
    <property type="entry name" value="ZINC FINGER PROTEIN WITH KRAB AND SCAN DOMAINS"/>
    <property type="match status" value="1"/>
</dbReference>
<dbReference type="GO" id="GO:0005634">
    <property type="term" value="C:nucleus"/>
    <property type="evidence" value="ECO:0007669"/>
    <property type="project" value="UniProtKB-SubCell"/>
</dbReference>
<keyword evidence="6" id="KW-0539">Nucleus</keyword>
<evidence type="ECO:0000256" key="5">
    <source>
        <dbReference type="ARBA" id="ARBA00022833"/>
    </source>
</evidence>
<feature type="region of interest" description="Disordered" evidence="8">
    <location>
        <begin position="224"/>
        <end position="316"/>
    </location>
</feature>
<reference evidence="10" key="1">
    <citation type="submission" date="2022-01" db="EMBL/GenBank/DDBJ databases">
        <authorList>
            <person name="King R."/>
        </authorList>
    </citation>
    <scope>NUCLEOTIDE SEQUENCE</scope>
</reference>
<dbReference type="OrthoDB" id="6508643at2759"/>
<dbReference type="GO" id="GO:0000978">
    <property type="term" value="F:RNA polymerase II cis-regulatory region sequence-specific DNA binding"/>
    <property type="evidence" value="ECO:0007669"/>
    <property type="project" value="TreeGrafter"/>
</dbReference>
<evidence type="ECO:0000313" key="11">
    <source>
        <dbReference type="Proteomes" id="UP001153712"/>
    </source>
</evidence>
<keyword evidence="4 7" id="KW-0863">Zinc-finger</keyword>
<feature type="compositionally biased region" description="Basic and acidic residues" evidence="8">
    <location>
        <begin position="176"/>
        <end position="198"/>
    </location>
</feature>
<dbReference type="InterPro" id="IPR036236">
    <property type="entry name" value="Znf_C2H2_sf"/>
</dbReference>
<dbReference type="InterPro" id="IPR013087">
    <property type="entry name" value="Znf_C2H2_type"/>
</dbReference>
<organism evidence="10 11">
    <name type="scientific">Phyllotreta striolata</name>
    <name type="common">Striped flea beetle</name>
    <name type="synonym">Crioceris striolata</name>
    <dbReference type="NCBI Taxonomy" id="444603"/>
    <lineage>
        <taxon>Eukaryota</taxon>
        <taxon>Metazoa</taxon>
        <taxon>Ecdysozoa</taxon>
        <taxon>Arthropoda</taxon>
        <taxon>Hexapoda</taxon>
        <taxon>Insecta</taxon>
        <taxon>Pterygota</taxon>
        <taxon>Neoptera</taxon>
        <taxon>Endopterygota</taxon>
        <taxon>Coleoptera</taxon>
        <taxon>Polyphaga</taxon>
        <taxon>Cucujiformia</taxon>
        <taxon>Chrysomeloidea</taxon>
        <taxon>Chrysomelidae</taxon>
        <taxon>Galerucinae</taxon>
        <taxon>Alticini</taxon>
        <taxon>Phyllotreta</taxon>
    </lineage>
</organism>
<dbReference type="PROSITE" id="PS00028">
    <property type="entry name" value="ZINC_FINGER_C2H2_1"/>
    <property type="match status" value="3"/>
</dbReference>
<dbReference type="GO" id="GO:0009887">
    <property type="term" value="P:animal organ morphogenesis"/>
    <property type="evidence" value="ECO:0007669"/>
    <property type="project" value="UniProtKB-ARBA"/>
</dbReference>
<dbReference type="Pfam" id="PF00096">
    <property type="entry name" value="zf-C2H2"/>
    <property type="match status" value="1"/>
</dbReference>
<dbReference type="PROSITE" id="PS50157">
    <property type="entry name" value="ZINC_FINGER_C2H2_2"/>
    <property type="match status" value="3"/>
</dbReference>
<evidence type="ECO:0000256" key="3">
    <source>
        <dbReference type="ARBA" id="ARBA00022737"/>
    </source>
</evidence>
<feature type="compositionally biased region" description="Polar residues" evidence="8">
    <location>
        <begin position="18"/>
        <end position="27"/>
    </location>
</feature>
<dbReference type="GO" id="GO:0008270">
    <property type="term" value="F:zinc ion binding"/>
    <property type="evidence" value="ECO:0007669"/>
    <property type="project" value="UniProtKB-KW"/>
</dbReference>
<dbReference type="FunFam" id="3.30.160.60:FF:000246">
    <property type="entry name" value="Transcription factor Ovo-like 2"/>
    <property type="match status" value="1"/>
</dbReference>
<evidence type="ECO:0000313" key="10">
    <source>
        <dbReference type="EMBL" id="CAG9861166.1"/>
    </source>
</evidence>
<dbReference type="Proteomes" id="UP001153712">
    <property type="component" value="Chromosome 4"/>
</dbReference>
<feature type="compositionally biased region" description="Gly residues" evidence="8">
    <location>
        <begin position="247"/>
        <end position="278"/>
    </location>
</feature>
<dbReference type="GO" id="GO:0003006">
    <property type="term" value="P:developmental process involved in reproduction"/>
    <property type="evidence" value="ECO:0007669"/>
    <property type="project" value="UniProtKB-ARBA"/>
</dbReference>
<evidence type="ECO:0000256" key="8">
    <source>
        <dbReference type="SAM" id="MobiDB-lite"/>
    </source>
</evidence>
<keyword evidence="11" id="KW-1185">Reference proteome</keyword>
<dbReference type="SMART" id="SM00355">
    <property type="entry name" value="ZnF_C2H2"/>
    <property type="match status" value="4"/>
</dbReference>
<comment type="subcellular location">
    <subcellularLocation>
        <location evidence="1">Nucleus</location>
    </subcellularLocation>
</comment>
<dbReference type="PANTHER" id="PTHR10032:SF271">
    <property type="entry name" value="RH12261P-RELATED"/>
    <property type="match status" value="1"/>
</dbReference>
<feature type="region of interest" description="Disordered" evidence="8">
    <location>
        <begin position="508"/>
        <end position="592"/>
    </location>
</feature>
<dbReference type="InterPro" id="IPR027756">
    <property type="entry name" value="Ovo-like"/>
</dbReference>
<feature type="domain" description="C2H2-type" evidence="9">
    <location>
        <begin position="680"/>
        <end position="707"/>
    </location>
</feature>
<dbReference type="EMBL" id="OU900097">
    <property type="protein sequence ID" value="CAG9861166.1"/>
    <property type="molecule type" value="Genomic_DNA"/>
</dbReference>
<evidence type="ECO:0000256" key="2">
    <source>
        <dbReference type="ARBA" id="ARBA00022723"/>
    </source>
</evidence>
<evidence type="ECO:0000256" key="1">
    <source>
        <dbReference type="ARBA" id="ARBA00004123"/>
    </source>
</evidence>
<sequence length="804" mass="88013">MPKIFLIKNRLHQQQQQLRLESQNAGNAKNDLGIGDNQPLPLIVRKKDDGEKKQDERAKSKSPSPETPKPTNIPPRRFISSILGGDKPYGSRGHVLTRAERKEYPSLFKQEKITLPGGQKPSQDTPRPANLAPVRQFSVIQRTPKSSTKREEDTDIRVPTNLVVQEPEQEQPIDYHIPKRRGENENEDEERKIREQRRSHCSKVSKPLISVRTIAGKLPVTMSAAAGHGRGSSGSQGSGNQSSNASSGGGGSINFSGGSSGGIGGGAMGGGTGSGGMNPGRDGRQNYGPSSPPTGSLPPFYETLKERSNGNGFNPNGSISSNYLLSNQQNMDCDTGQDLANLSINGNQSPPKQYSTLQNASYGIVMKDESDLDIYEGKMDPMNQLLPGGYSSYDESMMVDLVTGTVVDPLQFTATLTFSSSAENALLENFPDATDLSTFLQRLPSEDNDNDEVGANGIHSPSMTPDSHLQPVGDSIDSFSDQMLNRNYENRGNNYAHNHFSKIYNESLPPYQSPLHENSIQSQLHQQQMLSPTLSFNGSGLDLDSPTTMSLPSPGAASCSLDGQHGEGGPISPPANVSGRRDSTGSDSPSLQGRVNVLHRLGLPAEVQLEFVNGGHGIKNPLANQDAVRGNSRTEDKTKVASVTTEDGQTNFACRVCNKTFALQRLLNRHMKCHSDIKRYLCTFCGKGFNDTFDLKRHTRTHTGVRPYKCSLCEKSFTQRCSLESHCLKVHGVQHQYAYKERRTKVYVCEECGHTTNEPEVHYLHLKDKHPYSPALLKFYDKRCNVGCTKPKPTIIYPSNVVVS</sequence>
<dbReference type="SUPFAM" id="SSF57667">
    <property type="entry name" value="beta-beta-alpha zinc fingers"/>
    <property type="match status" value="2"/>
</dbReference>
<evidence type="ECO:0000256" key="6">
    <source>
        <dbReference type="ARBA" id="ARBA00023242"/>
    </source>
</evidence>
<feature type="domain" description="C2H2-type" evidence="9">
    <location>
        <begin position="708"/>
        <end position="736"/>
    </location>
</feature>
<dbReference type="FunFam" id="3.30.160.60:FF:000452">
    <property type="entry name" value="Transcription factor Ovo-like 2"/>
    <property type="match status" value="1"/>
</dbReference>
<dbReference type="GO" id="GO:0048731">
    <property type="term" value="P:system development"/>
    <property type="evidence" value="ECO:0007669"/>
    <property type="project" value="UniProtKB-ARBA"/>
</dbReference>
<feature type="compositionally biased region" description="Basic and acidic residues" evidence="8">
    <location>
        <begin position="97"/>
        <end position="112"/>
    </location>
</feature>
<feature type="compositionally biased region" description="Basic and acidic residues" evidence="8">
    <location>
        <begin position="45"/>
        <end position="59"/>
    </location>
</feature>
<evidence type="ECO:0000259" key="9">
    <source>
        <dbReference type="PROSITE" id="PS50157"/>
    </source>
</evidence>
<keyword evidence="2" id="KW-0479">Metal-binding</keyword>
<feature type="region of interest" description="Disordered" evidence="8">
    <location>
        <begin position="17"/>
        <end position="208"/>
    </location>
</feature>
<protein>
    <recommendedName>
        <fullName evidence="9">C2H2-type domain-containing protein</fullName>
    </recommendedName>
</protein>